<dbReference type="Pfam" id="PF00169">
    <property type="entry name" value="PH"/>
    <property type="match status" value="1"/>
</dbReference>
<evidence type="ECO:0000259" key="3">
    <source>
        <dbReference type="PROSITE" id="PS50003"/>
    </source>
</evidence>
<protein>
    <submittedName>
        <fullName evidence="4">GAB1 protein</fullName>
    </submittedName>
</protein>
<name>A0A7K6MIT3_PANBI</name>
<dbReference type="InterPro" id="IPR011993">
    <property type="entry name" value="PH-like_dom_sf"/>
</dbReference>
<evidence type="ECO:0000256" key="1">
    <source>
        <dbReference type="ARBA" id="ARBA00029462"/>
    </source>
</evidence>
<dbReference type="PANTHER" id="PTHR45960:SF5">
    <property type="entry name" value="GRB2-ASSOCIATED-BINDING PROTEIN 1"/>
    <property type="match status" value="1"/>
</dbReference>
<proteinExistence type="inferred from homology"/>
<feature type="region of interest" description="Disordered" evidence="2">
    <location>
        <begin position="531"/>
        <end position="630"/>
    </location>
</feature>
<reference evidence="4 5" key="1">
    <citation type="submission" date="2019-09" db="EMBL/GenBank/DDBJ databases">
        <title>Bird 10,000 Genomes (B10K) Project - Family phase.</title>
        <authorList>
            <person name="Zhang G."/>
        </authorList>
    </citation>
    <scope>NUCLEOTIDE SEQUENCE [LARGE SCALE GENOMIC DNA]</scope>
    <source>
        <strain evidence="4">B10K-DU-030-18</strain>
    </source>
</reference>
<evidence type="ECO:0000313" key="4">
    <source>
        <dbReference type="EMBL" id="NWW36981.1"/>
    </source>
</evidence>
<feature type="region of interest" description="Disordered" evidence="2">
    <location>
        <begin position="166"/>
        <end position="189"/>
    </location>
</feature>
<comment type="caution">
    <text evidence="4">The sequence shown here is derived from an EMBL/GenBank/DDBJ whole genome shotgun (WGS) entry which is preliminary data.</text>
</comment>
<dbReference type="Gene3D" id="2.30.29.30">
    <property type="entry name" value="Pleckstrin-homology domain (PH domain)/Phosphotyrosine-binding domain (PTB)"/>
    <property type="match status" value="1"/>
</dbReference>
<feature type="domain" description="PH" evidence="3">
    <location>
        <begin position="1"/>
        <end position="92"/>
    </location>
</feature>
<dbReference type="InterPro" id="IPR046355">
    <property type="entry name" value="Gab1-4-like"/>
</dbReference>
<feature type="region of interest" description="Disordered" evidence="2">
    <location>
        <begin position="643"/>
        <end position="666"/>
    </location>
</feature>
<feature type="compositionally biased region" description="Basic and acidic residues" evidence="2">
    <location>
        <begin position="166"/>
        <end position="175"/>
    </location>
</feature>
<dbReference type="EMBL" id="VZRT01001519">
    <property type="protein sequence ID" value="NWW36981.1"/>
    <property type="molecule type" value="Genomic_DNA"/>
</dbReference>
<dbReference type="AlphaFoldDB" id="A0A7K6MIT3"/>
<feature type="compositionally biased region" description="Polar residues" evidence="2">
    <location>
        <begin position="560"/>
        <end position="583"/>
    </location>
</feature>
<sequence length="666" mass="72983">AWKRRWFVLRSGRLTGDPDVLEYYKNDHAKKPIRIIDLNLCQQVDAGLTFNKKEFENSYIFDINTIDRVFYLVADSEEEMNKWVRCICDICGFNPTDEDAVKPPVSSLQPSAELPLPISTSPPSMQAESSLPSPYRLINVPPLESSSGQEDPQDYLLLINCQSKKPEPMRSHADSAKSSSSETDCNDNLPCHKNPAASGGKHAVNGFFPQQGAYDSPPSRSALPLADSGLYNLPRSYSQDVLPKAASPSGTEAEGEQHVFSAPSAASLDAQMRHISISYDIPPTPGGTYQVPRTFPEGTLPQTSKLEPIPDVPPPRPPKPQQAADRSPVEGCGVARSASDTDGSYCVPAAGAPPSRSNTICTGDLNVFRKEISSQDCYDIPRTFPNDRSNSLEGFHNHFKNRSMLTVGSVSSEELDENYVPMNPNSPPRQHSSSFTEPIQETNYVPMIPGTFDFPLFGKQVPPPAHMGFRSSPKTPPRRSVPAAECEPPPVDRNLKPDRKAKPAPLEIKPLPEWEELQAPVRSPITRSFARDSSRFPVSPRPDSVHSTTSSSDSHDSEENYVSMNPNQSTEDPNLFGSNSLDGGSSPMVKPKGDKQVEYLDLDLDSGKSTPPRKKKSSGSGSSVADERVDYVVVDQQKTLALKSTREAWTDGRQSTESETPTKSVK</sequence>
<feature type="non-terminal residue" evidence="4">
    <location>
        <position position="1"/>
    </location>
</feature>
<feature type="compositionally biased region" description="Pro residues" evidence="2">
    <location>
        <begin position="310"/>
        <end position="320"/>
    </location>
</feature>
<dbReference type="SUPFAM" id="SSF50729">
    <property type="entry name" value="PH domain-like"/>
    <property type="match status" value="1"/>
</dbReference>
<feature type="non-terminal residue" evidence="4">
    <location>
        <position position="666"/>
    </location>
</feature>
<dbReference type="SMART" id="SM00233">
    <property type="entry name" value="PH"/>
    <property type="match status" value="1"/>
</dbReference>
<feature type="compositionally biased region" description="Polar residues" evidence="2">
    <location>
        <begin position="657"/>
        <end position="666"/>
    </location>
</feature>
<dbReference type="GO" id="GO:0007165">
    <property type="term" value="P:signal transduction"/>
    <property type="evidence" value="ECO:0007669"/>
    <property type="project" value="TreeGrafter"/>
</dbReference>
<accession>A0A7K6MIT3</accession>
<gene>
    <name evidence="4" type="primary">Gab1</name>
    <name evidence="4" type="ORF">PANBIA_R01998</name>
</gene>
<feature type="region of interest" description="Disordered" evidence="2">
    <location>
        <begin position="463"/>
        <end position="511"/>
    </location>
</feature>
<evidence type="ECO:0000313" key="5">
    <source>
        <dbReference type="Proteomes" id="UP000545574"/>
    </source>
</evidence>
<keyword evidence="5" id="KW-1185">Reference proteome</keyword>
<feature type="region of interest" description="Disordered" evidence="2">
    <location>
        <begin position="202"/>
        <end position="227"/>
    </location>
</feature>
<dbReference type="GO" id="GO:0005737">
    <property type="term" value="C:cytoplasm"/>
    <property type="evidence" value="ECO:0007669"/>
    <property type="project" value="TreeGrafter"/>
</dbReference>
<dbReference type="InterPro" id="IPR001849">
    <property type="entry name" value="PH_domain"/>
</dbReference>
<dbReference type="Proteomes" id="UP000545574">
    <property type="component" value="Unassembled WGS sequence"/>
</dbReference>
<feature type="region of interest" description="Disordered" evidence="2">
    <location>
        <begin position="278"/>
        <end position="344"/>
    </location>
</feature>
<feature type="compositionally biased region" description="Polar residues" evidence="2">
    <location>
        <begin position="118"/>
        <end position="132"/>
    </location>
</feature>
<feature type="region of interest" description="Disordered" evidence="2">
    <location>
        <begin position="101"/>
        <end position="150"/>
    </location>
</feature>
<comment type="similarity">
    <text evidence="1">Belongs to the GAB family.</text>
</comment>
<evidence type="ECO:0000256" key="2">
    <source>
        <dbReference type="SAM" id="MobiDB-lite"/>
    </source>
</evidence>
<feature type="compositionally biased region" description="Basic and acidic residues" evidence="2">
    <location>
        <begin position="644"/>
        <end position="656"/>
    </location>
</feature>
<dbReference type="GO" id="GO:0035591">
    <property type="term" value="F:signaling adaptor activity"/>
    <property type="evidence" value="ECO:0007669"/>
    <property type="project" value="TreeGrafter"/>
</dbReference>
<organism evidence="4 5">
    <name type="scientific">Panurus biarmicus</name>
    <name type="common">Bearded tit</name>
    <dbReference type="NCBI Taxonomy" id="181101"/>
    <lineage>
        <taxon>Eukaryota</taxon>
        <taxon>Metazoa</taxon>
        <taxon>Chordata</taxon>
        <taxon>Craniata</taxon>
        <taxon>Vertebrata</taxon>
        <taxon>Euteleostomi</taxon>
        <taxon>Archelosauria</taxon>
        <taxon>Archosauria</taxon>
        <taxon>Dinosauria</taxon>
        <taxon>Saurischia</taxon>
        <taxon>Theropoda</taxon>
        <taxon>Coelurosauria</taxon>
        <taxon>Aves</taxon>
        <taxon>Neognathae</taxon>
        <taxon>Neoaves</taxon>
        <taxon>Telluraves</taxon>
        <taxon>Australaves</taxon>
        <taxon>Passeriformes</taxon>
        <taxon>Sylvioidea</taxon>
        <taxon>Sylviidae</taxon>
        <taxon>Sylviidae incertae sedis</taxon>
        <taxon>Panurus</taxon>
    </lineage>
</organism>
<dbReference type="PANTHER" id="PTHR45960">
    <property type="entry name" value="GRB2-ASSOCIATED-BINDING PROTEIN"/>
    <property type="match status" value="1"/>
</dbReference>
<dbReference type="PROSITE" id="PS50003">
    <property type="entry name" value="PH_DOMAIN"/>
    <property type="match status" value="1"/>
</dbReference>